<keyword evidence="2" id="KW-1185">Reference proteome</keyword>
<evidence type="ECO:0000313" key="1">
    <source>
        <dbReference type="EMBL" id="MBB6228357.1"/>
    </source>
</evidence>
<dbReference type="AlphaFoldDB" id="A0A841L6X3"/>
<dbReference type="EMBL" id="JACIIV010000018">
    <property type="protein sequence ID" value="MBB6228357.1"/>
    <property type="molecule type" value="Genomic_DNA"/>
</dbReference>
<name>A0A841L6X3_9SPHN</name>
<gene>
    <name evidence="1" type="ORF">FHS79_002542</name>
</gene>
<dbReference type="RefSeq" id="WP_184200545.1">
    <property type="nucleotide sequence ID" value="NZ_BMOX01000045.1"/>
</dbReference>
<protein>
    <recommendedName>
        <fullName evidence="3">DUF3168 domain-containing protein</fullName>
    </recommendedName>
</protein>
<organism evidence="1 2">
    <name type="scientific">Polymorphobacter multimanifer</name>
    <dbReference type="NCBI Taxonomy" id="1070431"/>
    <lineage>
        <taxon>Bacteria</taxon>
        <taxon>Pseudomonadati</taxon>
        <taxon>Pseudomonadota</taxon>
        <taxon>Alphaproteobacteria</taxon>
        <taxon>Sphingomonadales</taxon>
        <taxon>Sphingosinicellaceae</taxon>
        <taxon>Polymorphobacter</taxon>
    </lineage>
</organism>
<dbReference type="InterPro" id="IPR053745">
    <property type="entry name" value="Viral_Tail_Comp_sf"/>
</dbReference>
<dbReference type="Gene3D" id="3.30.2000.30">
    <property type="match status" value="1"/>
</dbReference>
<reference evidence="1 2" key="1">
    <citation type="submission" date="2020-08" db="EMBL/GenBank/DDBJ databases">
        <title>Genomic Encyclopedia of Type Strains, Phase IV (KMG-IV): sequencing the most valuable type-strain genomes for metagenomic binning, comparative biology and taxonomic classification.</title>
        <authorList>
            <person name="Goeker M."/>
        </authorList>
    </citation>
    <scope>NUCLEOTIDE SEQUENCE [LARGE SCALE GENOMIC DNA]</scope>
    <source>
        <strain evidence="1 2">DSM 102189</strain>
    </source>
</reference>
<accession>A0A841L6X3</accession>
<evidence type="ECO:0008006" key="3">
    <source>
        <dbReference type="Google" id="ProtNLM"/>
    </source>
</evidence>
<sequence>MSLFAEHVEAAVLAKLATAGLSYEVLGVVPDKKLPPYTLVAESVMDDVGGKGLVIEQHQLTIRTLVAGTSKTPLLREQARITAALDRQPLSRAGVRLSAAEVRGGGNAREEGDGYLLAELQVVVRARPPL</sequence>
<dbReference type="Proteomes" id="UP000538147">
    <property type="component" value="Unassembled WGS sequence"/>
</dbReference>
<proteinExistence type="predicted"/>
<evidence type="ECO:0000313" key="2">
    <source>
        <dbReference type="Proteomes" id="UP000538147"/>
    </source>
</evidence>
<comment type="caution">
    <text evidence="1">The sequence shown here is derived from an EMBL/GenBank/DDBJ whole genome shotgun (WGS) entry which is preliminary data.</text>
</comment>